<feature type="coiled-coil region" evidence="1">
    <location>
        <begin position="405"/>
        <end position="484"/>
    </location>
</feature>
<organism evidence="3 4">
    <name type="scientific">Legionella spiritensis</name>
    <dbReference type="NCBI Taxonomy" id="452"/>
    <lineage>
        <taxon>Bacteria</taxon>
        <taxon>Pseudomonadati</taxon>
        <taxon>Pseudomonadota</taxon>
        <taxon>Gammaproteobacteria</taxon>
        <taxon>Legionellales</taxon>
        <taxon>Legionellaceae</taxon>
        <taxon>Legionella</taxon>
    </lineage>
</organism>
<evidence type="ECO:0000313" key="4">
    <source>
        <dbReference type="Proteomes" id="UP000054877"/>
    </source>
</evidence>
<feature type="coiled-coil region" evidence="1">
    <location>
        <begin position="562"/>
        <end position="589"/>
    </location>
</feature>
<dbReference type="AlphaFoldDB" id="A0A0W0YWF3"/>
<gene>
    <name evidence="3" type="ORF">Lspi_2796</name>
</gene>
<feature type="transmembrane region" description="Helical" evidence="2">
    <location>
        <begin position="355"/>
        <end position="374"/>
    </location>
</feature>
<dbReference type="OrthoDB" id="5648334at2"/>
<protein>
    <submittedName>
        <fullName evidence="3">IncA protein</fullName>
    </submittedName>
</protein>
<sequence length="749" mass="84971">MSETVAENPLDLFGLKGADYARKILTPEEKSPRSITKLSKYEGTRENTLKKFQADLASLNPQILTLQRQDPKRKKETRDKLVKTWALLYDEYLHKTGSNRPYGLDDLRKQMMLCQAYLDILDGREVASPESAHEAEFHGRENYFKILAMRTGQWLADKMQELSGGKTKVIKGWMGELNGRRLYWVWGGGMLSSILALLPTDFFNNQQAQKALAVPGPAMGYISWLLYYARFGLELGLLLKHTIKGPWMDATEHKFSILSPEDIASDKLPEENHLYFQVIDGKIAYSVLTPQGKELKGVKLEEFDAPEELNEQWLKQHKRALLGAISQNGHIHLHERDIPTWERFKTQWNQRKFQLLNDSIWATANLVTFFWLTGAGTLGYAGNIVTVGLLLMDVSLTVWRFYEESTKHNKRMLELKTKREELEAQIRERNFTINELQSSIESLQEDSIGNTLAILDLQLRISKNQREIDNLQEQVTEIARIERKTAFDWKYKKAGLILDLSYAVGLVLAFSLMCTFFFPPAMVAPGILLILGVAGAALSFALTVAYAAATGGLEIAKTRATTAEIKREYKELLQAFKDTQDELGKLEKDDAKRPELKNLLKQQFIMLKDLEAEAGYHKQMARFQAAKLVRSVFIDAMIPAVVFASLVFMPLGIGLAVIGAGFALAVLSSIILNRFTPKEAEKYKMKEDEEDFKQFKANPDGATAGFLGRKRSGFFKDHSEQTEPTDVDSLIPRLEEQDEIVPLLKQSEI</sequence>
<feature type="transmembrane region" description="Helical" evidence="2">
    <location>
        <begin position="218"/>
        <end position="239"/>
    </location>
</feature>
<feature type="transmembrane region" description="Helical" evidence="2">
    <location>
        <begin position="628"/>
        <end position="649"/>
    </location>
</feature>
<proteinExistence type="predicted"/>
<dbReference type="Proteomes" id="UP000054877">
    <property type="component" value="Unassembled WGS sequence"/>
</dbReference>
<keyword evidence="1" id="KW-0175">Coiled coil</keyword>
<dbReference type="STRING" id="452.Lspi_2796"/>
<keyword evidence="2" id="KW-1133">Transmembrane helix</keyword>
<evidence type="ECO:0000256" key="2">
    <source>
        <dbReference type="SAM" id="Phobius"/>
    </source>
</evidence>
<accession>A0A0W0YWF3</accession>
<evidence type="ECO:0000313" key="3">
    <source>
        <dbReference type="EMBL" id="KTD61176.1"/>
    </source>
</evidence>
<keyword evidence="2" id="KW-0812">Transmembrane</keyword>
<name>A0A0W0YWF3_LEGSP</name>
<feature type="transmembrane region" description="Helical" evidence="2">
    <location>
        <begin position="496"/>
        <end position="518"/>
    </location>
</feature>
<feature type="transmembrane region" description="Helical" evidence="2">
    <location>
        <begin position="380"/>
        <end position="402"/>
    </location>
</feature>
<feature type="transmembrane region" description="Helical" evidence="2">
    <location>
        <begin position="181"/>
        <end position="198"/>
    </location>
</feature>
<dbReference type="PATRIC" id="fig|452.5.peg.3096"/>
<keyword evidence="2" id="KW-0472">Membrane</keyword>
<feature type="transmembrane region" description="Helical" evidence="2">
    <location>
        <begin position="655"/>
        <end position="676"/>
    </location>
</feature>
<dbReference type="EMBL" id="LNYX01000034">
    <property type="protein sequence ID" value="KTD61176.1"/>
    <property type="molecule type" value="Genomic_DNA"/>
</dbReference>
<reference evidence="3 4" key="1">
    <citation type="submission" date="2015-11" db="EMBL/GenBank/DDBJ databases">
        <title>Genomic analysis of 38 Legionella species identifies large and diverse effector repertoires.</title>
        <authorList>
            <person name="Burstein D."/>
            <person name="Amaro F."/>
            <person name="Zusman T."/>
            <person name="Lifshitz Z."/>
            <person name="Cohen O."/>
            <person name="Gilbert J.A."/>
            <person name="Pupko T."/>
            <person name="Shuman H.A."/>
            <person name="Segal G."/>
        </authorList>
    </citation>
    <scope>NUCLEOTIDE SEQUENCE [LARGE SCALE GENOMIC DNA]</scope>
    <source>
        <strain evidence="3 4">Mt.St.Helens-9</strain>
    </source>
</reference>
<feature type="transmembrane region" description="Helical" evidence="2">
    <location>
        <begin position="524"/>
        <end position="549"/>
    </location>
</feature>
<dbReference type="RefSeq" id="WP_058484704.1">
    <property type="nucleotide sequence ID" value="NZ_CAAAII010000004.1"/>
</dbReference>
<comment type="caution">
    <text evidence="3">The sequence shown here is derived from an EMBL/GenBank/DDBJ whole genome shotgun (WGS) entry which is preliminary data.</text>
</comment>
<keyword evidence="4" id="KW-1185">Reference proteome</keyword>
<evidence type="ECO:0000256" key="1">
    <source>
        <dbReference type="SAM" id="Coils"/>
    </source>
</evidence>